<name>A0A3N4QDS9_9BACT</name>
<organism evidence="1 2">
    <name type="scientific">Chitinophaga lutea</name>
    <dbReference type="NCBI Taxonomy" id="2488634"/>
    <lineage>
        <taxon>Bacteria</taxon>
        <taxon>Pseudomonadati</taxon>
        <taxon>Bacteroidota</taxon>
        <taxon>Chitinophagia</taxon>
        <taxon>Chitinophagales</taxon>
        <taxon>Chitinophagaceae</taxon>
        <taxon>Chitinophaga</taxon>
    </lineage>
</organism>
<proteinExistence type="predicted"/>
<evidence type="ECO:0000313" key="1">
    <source>
        <dbReference type="EMBL" id="RPE14120.1"/>
    </source>
</evidence>
<dbReference type="AlphaFoldDB" id="A0A3N4QDS9"/>
<protein>
    <submittedName>
        <fullName evidence="1">Uncharacterized protein</fullName>
    </submittedName>
</protein>
<reference evidence="1 2" key="1">
    <citation type="submission" date="2018-11" db="EMBL/GenBank/DDBJ databases">
        <title>Chitinophaga lutea sp.nov., isolate from arsenic contaminated soil.</title>
        <authorList>
            <person name="Zong Y."/>
        </authorList>
    </citation>
    <scope>NUCLEOTIDE SEQUENCE [LARGE SCALE GENOMIC DNA]</scope>
    <source>
        <strain evidence="1 2">ZY74</strain>
    </source>
</reference>
<accession>A0A3N4QDS9</accession>
<comment type="caution">
    <text evidence="1">The sequence shown here is derived from an EMBL/GenBank/DDBJ whole genome shotgun (WGS) entry which is preliminary data.</text>
</comment>
<evidence type="ECO:0000313" key="2">
    <source>
        <dbReference type="Proteomes" id="UP000278351"/>
    </source>
</evidence>
<dbReference type="EMBL" id="RPDH01000001">
    <property type="protein sequence ID" value="RPE14120.1"/>
    <property type="molecule type" value="Genomic_DNA"/>
</dbReference>
<sequence length="74" mass="8452">MYNKAPGDGDTVVADYERIFTCFGPVYKKTPRAGGMRRYDEFGQQEPAVLVLRAALHYRRATFREVAPAMFYAL</sequence>
<keyword evidence="2" id="KW-1185">Reference proteome</keyword>
<dbReference type="Proteomes" id="UP000278351">
    <property type="component" value="Unassembled WGS sequence"/>
</dbReference>
<gene>
    <name evidence="1" type="ORF">EGT74_11615</name>
</gene>